<comment type="caution">
    <text evidence="1">The sequence shown here is derived from an EMBL/GenBank/DDBJ whole genome shotgun (WGS) entry which is preliminary data.</text>
</comment>
<dbReference type="EC" id="3.1.3.-" evidence="1"/>
<keyword evidence="1" id="KW-0378">Hydrolase</keyword>
<evidence type="ECO:0000313" key="2">
    <source>
        <dbReference type="Proteomes" id="UP001272515"/>
    </source>
</evidence>
<dbReference type="InterPro" id="IPR050275">
    <property type="entry name" value="PGM_Phosphatase"/>
</dbReference>
<dbReference type="CDD" id="cd07067">
    <property type="entry name" value="HP_PGM_like"/>
    <property type="match status" value="1"/>
</dbReference>
<dbReference type="PANTHER" id="PTHR48100">
    <property type="entry name" value="BROAD-SPECIFICITY PHOSPHATASE YOR283W-RELATED"/>
    <property type="match status" value="1"/>
</dbReference>
<keyword evidence="2" id="KW-1185">Reference proteome</keyword>
<sequence>MKTIYFVRHGETNWNKEGRYQGITDIPLNEKGLAQAVACRDALANVHFDRIISSDLSRALVTAETIRGDRHIDIVTTSGLREVNFGDWETLTIDEIEEKWPGQIFEMYRRPEKIQLPNGESFEEVGERAWALLQAFIEAVEEDETILVTCHGGTIRTLICKLLHLPVSYSWNFSQGNTGINRIFYNGMGEDDHNILNLLNDTKHADVLDMK</sequence>
<evidence type="ECO:0000313" key="1">
    <source>
        <dbReference type="EMBL" id="MDV5088919.1"/>
    </source>
</evidence>
<accession>A0ABU3ZAH2</accession>
<dbReference type="Pfam" id="PF00300">
    <property type="entry name" value="His_Phos_1"/>
    <property type="match status" value="1"/>
</dbReference>
<dbReference type="InterPro" id="IPR029033">
    <property type="entry name" value="His_PPase_superfam"/>
</dbReference>
<dbReference type="EMBL" id="JAWJZB010000010">
    <property type="protein sequence ID" value="MDV5088919.1"/>
    <property type="molecule type" value="Genomic_DNA"/>
</dbReference>
<dbReference type="SMART" id="SM00855">
    <property type="entry name" value="PGAM"/>
    <property type="match status" value="1"/>
</dbReference>
<reference evidence="1 2" key="1">
    <citation type="submission" date="2023-10" db="EMBL/GenBank/DDBJ databases">
        <title>Veillonella sp. nov., isolated from a pig farm feces dump.</title>
        <authorList>
            <person name="Chang Y.-H."/>
        </authorList>
    </citation>
    <scope>NUCLEOTIDE SEQUENCE [LARGE SCALE GENOMIC DNA]</scope>
    <source>
        <strain evidence="1 2">YH-vei2233</strain>
    </source>
</reference>
<dbReference type="Gene3D" id="3.40.50.1240">
    <property type="entry name" value="Phosphoglycerate mutase-like"/>
    <property type="match status" value="1"/>
</dbReference>
<dbReference type="PANTHER" id="PTHR48100:SF1">
    <property type="entry name" value="HISTIDINE PHOSPHATASE FAMILY PROTEIN-RELATED"/>
    <property type="match status" value="1"/>
</dbReference>
<dbReference type="Proteomes" id="UP001272515">
    <property type="component" value="Unassembled WGS sequence"/>
</dbReference>
<protein>
    <submittedName>
        <fullName evidence="1">Histidine phosphatase family protein</fullName>
        <ecNumber evidence="1">3.1.3.-</ecNumber>
    </submittedName>
</protein>
<dbReference type="RefSeq" id="WP_317330289.1">
    <property type="nucleotide sequence ID" value="NZ_JAWJZA010000021.1"/>
</dbReference>
<proteinExistence type="predicted"/>
<dbReference type="InterPro" id="IPR013078">
    <property type="entry name" value="His_Pase_superF_clade-1"/>
</dbReference>
<name>A0ABU3ZAH2_9FIRM</name>
<gene>
    <name evidence="1" type="ORF">RVY80_08790</name>
</gene>
<dbReference type="GO" id="GO:0016787">
    <property type="term" value="F:hydrolase activity"/>
    <property type="evidence" value="ECO:0007669"/>
    <property type="project" value="UniProtKB-KW"/>
</dbReference>
<dbReference type="SUPFAM" id="SSF53254">
    <property type="entry name" value="Phosphoglycerate mutase-like"/>
    <property type="match status" value="1"/>
</dbReference>
<organism evidence="1 2">
    <name type="scientific">Veillonella absiana</name>
    <dbReference type="NCBI Taxonomy" id="3079305"/>
    <lineage>
        <taxon>Bacteria</taxon>
        <taxon>Bacillati</taxon>
        <taxon>Bacillota</taxon>
        <taxon>Negativicutes</taxon>
        <taxon>Veillonellales</taxon>
        <taxon>Veillonellaceae</taxon>
        <taxon>Veillonella</taxon>
    </lineage>
</organism>